<dbReference type="EMBL" id="DS995901">
    <property type="protein sequence ID" value="EEA24144.1"/>
    <property type="molecule type" value="Genomic_DNA"/>
</dbReference>
<dbReference type="AlphaFoldDB" id="B6QFA9"/>
<dbReference type="Pfam" id="PF13924">
    <property type="entry name" value="Lipocalin_5"/>
    <property type="match status" value="1"/>
</dbReference>
<evidence type="ECO:0000313" key="3">
    <source>
        <dbReference type="Proteomes" id="UP000001294"/>
    </source>
</evidence>
<evidence type="ECO:0000259" key="1">
    <source>
        <dbReference type="Pfam" id="PF13924"/>
    </source>
</evidence>
<accession>B6QFA9</accession>
<dbReference type="VEuPathDB" id="FungiDB:PMAA_081540"/>
<protein>
    <recommendedName>
        <fullName evidence="1">Lipocalin-like domain-containing protein</fullName>
    </recommendedName>
</protein>
<dbReference type="Proteomes" id="UP000001294">
    <property type="component" value="Unassembled WGS sequence"/>
</dbReference>
<reference evidence="3" key="1">
    <citation type="journal article" date="2015" name="Genome Announc.">
        <title>Genome sequence of the AIDS-associated pathogen Penicillium marneffei (ATCC18224) and its near taxonomic relative Talaromyces stipitatus (ATCC10500).</title>
        <authorList>
            <person name="Nierman W.C."/>
            <person name="Fedorova-Abrams N.D."/>
            <person name="Andrianopoulos A."/>
        </authorList>
    </citation>
    <scope>NUCLEOTIDE SEQUENCE [LARGE SCALE GENOMIC DNA]</scope>
    <source>
        <strain evidence="3">ATCC 18224 / CBS 334.59 / QM 7333</strain>
    </source>
</reference>
<name>B6QFA9_TALMQ</name>
<gene>
    <name evidence="2" type="ORF">PMAA_081540</name>
</gene>
<proteinExistence type="predicted"/>
<dbReference type="InterPro" id="IPR024311">
    <property type="entry name" value="Lipocalin-like"/>
</dbReference>
<evidence type="ECO:0000313" key="2">
    <source>
        <dbReference type="EMBL" id="EEA24144.1"/>
    </source>
</evidence>
<organism evidence="2 3">
    <name type="scientific">Talaromyces marneffei (strain ATCC 18224 / CBS 334.59 / QM 7333)</name>
    <name type="common">Penicillium marneffei</name>
    <dbReference type="NCBI Taxonomy" id="441960"/>
    <lineage>
        <taxon>Eukaryota</taxon>
        <taxon>Fungi</taxon>
        <taxon>Dikarya</taxon>
        <taxon>Ascomycota</taxon>
        <taxon>Pezizomycotina</taxon>
        <taxon>Eurotiomycetes</taxon>
        <taxon>Eurotiomycetidae</taxon>
        <taxon>Eurotiales</taxon>
        <taxon>Trichocomaceae</taxon>
        <taxon>Talaromyces</taxon>
        <taxon>Talaromyces sect. Talaromyces</taxon>
    </lineage>
</organism>
<dbReference type="HOGENOM" id="CLU_109259_2_1_1"/>
<dbReference type="PhylomeDB" id="B6QFA9"/>
<dbReference type="OrthoDB" id="3904217at2759"/>
<sequence>MAFTPEQVYGVWKLVGYNLYHAEDPSGKSILQPLGESPLGRIMFLPSKYMHVSMTSPGRAENMASPAWYLATEAELAYAAKYVTMYCGPFQIYEEDGETRVDTHVEVSLDQTWIGTHQVRRVELSYENEKSILTLTPLQEFSLASFSNKCQDGTMTIARLVWEKIHDAN</sequence>
<keyword evidence="3" id="KW-1185">Reference proteome</keyword>
<feature type="domain" description="Lipocalin-like" evidence="1">
    <location>
        <begin position="9"/>
        <end position="165"/>
    </location>
</feature>